<evidence type="ECO:0000313" key="5">
    <source>
        <dbReference type="EMBL" id="EJZ84257.1"/>
    </source>
</evidence>
<dbReference type="InterPro" id="IPR003439">
    <property type="entry name" value="ABC_transporter-like_ATP-bd"/>
</dbReference>
<gene>
    <name evidence="5" type="ORF">HMPREF9451_00566</name>
</gene>
<dbReference type="HOGENOM" id="CLU_000604_1_22_11"/>
<dbReference type="PANTHER" id="PTHR24220">
    <property type="entry name" value="IMPORT ATP-BINDING PROTEIN"/>
    <property type="match status" value="1"/>
</dbReference>
<dbReference type="SMART" id="SM00382">
    <property type="entry name" value="AAA"/>
    <property type="match status" value="1"/>
</dbReference>
<name>K0YKV0_9ACTN</name>
<evidence type="ECO:0000313" key="6">
    <source>
        <dbReference type="Proteomes" id="UP000006069"/>
    </source>
</evidence>
<dbReference type="CDD" id="cd03255">
    <property type="entry name" value="ABC_MJ0796_LolCDE_FtsE"/>
    <property type="match status" value="1"/>
</dbReference>
<feature type="domain" description="ABC transporter" evidence="4">
    <location>
        <begin position="6"/>
        <end position="248"/>
    </location>
</feature>
<dbReference type="GO" id="GO:0016887">
    <property type="term" value="F:ATP hydrolysis activity"/>
    <property type="evidence" value="ECO:0007669"/>
    <property type="project" value="InterPro"/>
</dbReference>
<dbReference type="RefSeq" id="WP_009138795.1">
    <property type="nucleotide sequence ID" value="NZ_JH815198.1"/>
</dbReference>
<dbReference type="GO" id="GO:0005886">
    <property type="term" value="C:plasma membrane"/>
    <property type="evidence" value="ECO:0007669"/>
    <property type="project" value="TreeGrafter"/>
</dbReference>
<dbReference type="Pfam" id="PF00005">
    <property type="entry name" value="ABC_tran"/>
    <property type="match status" value="1"/>
</dbReference>
<dbReference type="Gene3D" id="3.40.50.300">
    <property type="entry name" value="P-loop containing nucleotide triphosphate hydrolases"/>
    <property type="match status" value="1"/>
</dbReference>
<organism evidence="5 6">
    <name type="scientific">Slackia piriformis YIT 12062</name>
    <dbReference type="NCBI Taxonomy" id="742818"/>
    <lineage>
        <taxon>Bacteria</taxon>
        <taxon>Bacillati</taxon>
        <taxon>Actinomycetota</taxon>
        <taxon>Coriobacteriia</taxon>
        <taxon>Eggerthellales</taxon>
        <taxon>Eggerthellaceae</taxon>
        <taxon>Slackia</taxon>
    </lineage>
</organism>
<evidence type="ECO:0000256" key="3">
    <source>
        <dbReference type="ARBA" id="ARBA00022840"/>
    </source>
</evidence>
<dbReference type="GO" id="GO:0005524">
    <property type="term" value="F:ATP binding"/>
    <property type="evidence" value="ECO:0007669"/>
    <property type="project" value="UniProtKB-KW"/>
</dbReference>
<dbReference type="EMBL" id="ADMD01000002">
    <property type="protein sequence ID" value="EJZ84257.1"/>
    <property type="molecule type" value="Genomic_DNA"/>
</dbReference>
<protein>
    <recommendedName>
        <fullName evidence="4">ABC transporter domain-containing protein</fullName>
    </recommendedName>
</protein>
<dbReference type="PATRIC" id="fig|742818.3.peg.614"/>
<keyword evidence="3" id="KW-0067">ATP-binding</keyword>
<dbReference type="PANTHER" id="PTHR24220:SF674">
    <property type="entry name" value="BACITRACIN EXPORT ATP-BINDING PROTEIN BCEA"/>
    <property type="match status" value="1"/>
</dbReference>
<dbReference type="InterPro" id="IPR017911">
    <property type="entry name" value="MacB-like_ATP-bd"/>
</dbReference>
<dbReference type="InterPro" id="IPR015854">
    <property type="entry name" value="ABC_transpr_LolD-like"/>
</dbReference>
<dbReference type="GO" id="GO:0022857">
    <property type="term" value="F:transmembrane transporter activity"/>
    <property type="evidence" value="ECO:0007669"/>
    <property type="project" value="TreeGrafter"/>
</dbReference>
<dbReference type="InterPro" id="IPR003593">
    <property type="entry name" value="AAA+_ATPase"/>
</dbReference>
<dbReference type="FunFam" id="3.40.50.300:FF:000032">
    <property type="entry name" value="Export ABC transporter ATP-binding protein"/>
    <property type="match status" value="1"/>
</dbReference>
<dbReference type="AlphaFoldDB" id="K0YKV0"/>
<keyword evidence="1" id="KW-0813">Transport</keyword>
<dbReference type="GO" id="GO:0098796">
    <property type="term" value="C:membrane protein complex"/>
    <property type="evidence" value="ECO:0007669"/>
    <property type="project" value="UniProtKB-ARBA"/>
</dbReference>
<accession>K0YKV0</accession>
<reference evidence="5 6" key="1">
    <citation type="submission" date="2012-08" db="EMBL/GenBank/DDBJ databases">
        <title>The Genome Sequence of Slackia piriformis YIT 12062.</title>
        <authorList>
            <consortium name="The Broad Institute Genome Sequencing Platform"/>
            <person name="Earl A."/>
            <person name="Ward D."/>
            <person name="Feldgarden M."/>
            <person name="Gevers D."/>
            <person name="Morotomi M."/>
            <person name="Walker B."/>
            <person name="Young S.K."/>
            <person name="Zeng Q."/>
            <person name="Gargeya S."/>
            <person name="Fitzgerald M."/>
            <person name="Haas B."/>
            <person name="Abouelleil A."/>
            <person name="Alvarado L."/>
            <person name="Arachchi H.M."/>
            <person name="Berlin A.M."/>
            <person name="Chapman S.B."/>
            <person name="Goldberg J."/>
            <person name="Griggs A."/>
            <person name="Gujja S."/>
            <person name="Hansen M."/>
            <person name="Howarth C."/>
            <person name="Imamovic A."/>
            <person name="Larimer J."/>
            <person name="McCowen C."/>
            <person name="Montmayeur A."/>
            <person name="Murphy C."/>
            <person name="Neiman D."/>
            <person name="Pearson M."/>
            <person name="Priest M."/>
            <person name="Roberts A."/>
            <person name="Saif S."/>
            <person name="Shea T."/>
            <person name="Sisk P."/>
            <person name="Sykes S."/>
            <person name="Wortman J."/>
            <person name="Nusbaum C."/>
            <person name="Birren B."/>
        </authorList>
    </citation>
    <scope>NUCLEOTIDE SEQUENCE [LARGE SCALE GENOMIC DNA]</scope>
    <source>
        <strain evidence="5 6">YIT 12062</strain>
    </source>
</reference>
<keyword evidence="6" id="KW-1185">Reference proteome</keyword>
<dbReference type="SUPFAM" id="SSF52540">
    <property type="entry name" value="P-loop containing nucleoside triphosphate hydrolases"/>
    <property type="match status" value="1"/>
</dbReference>
<dbReference type="Proteomes" id="UP000006069">
    <property type="component" value="Unassembled WGS sequence"/>
</dbReference>
<evidence type="ECO:0000256" key="1">
    <source>
        <dbReference type="ARBA" id="ARBA00022448"/>
    </source>
</evidence>
<dbReference type="InterPro" id="IPR027417">
    <property type="entry name" value="P-loop_NTPase"/>
</dbReference>
<dbReference type="OrthoDB" id="3176024at2"/>
<sequence length="259" mass="28113">MAGHVLEVQNVTKRYGSAKRGDELATLGLAGVSFFVDEGEFVGIMGPSGSGKSTLLNCISTIDVVTSGSIRVAGRDITTLSSKELSRFRRDELGFVFQDSNLLDTLTVRENIALALTIQKAPSREIPARVEDMASRLSIVEVLDKYPYQISGGQKQRAAAARAVITRPSLVLADEPTGALDSKSSGQLLETFELLNRLGSTIVMVTHDAFTASWCSRIIFIKDGKLWGQLRREQSTREQFFAKIVAATTQLGSEADHAC</sequence>
<dbReference type="InParanoid" id="K0YKV0"/>
<proteinExistence type="predicted"/>
<comment type="caution">
    <text evidence="5">The sequence shown here is derived from an EMBL/GenBank/DDBJ whole genome shotgun (WGS) entry which is preliminary data.</text>
</comment>
<dbReference type="eggNOG" id="COG1136">
    <property type="taxonomic scope" value="Bacteria"/>
</dbReference>
<dbReference type="PROSITE" id="PS50893">
    <property type="entry name" value="ABC_TRANSPORTER_2"/>
    <property type="match status" value="1"/>
</dbReference>
<keyword evidence="2" id="KW-0547">Nucleotide-binding</keyword>
<evidence type="ECO:0000259" key="4">
    <source>
        <dbReference type="PROSITE" id="PS50893"/>
    </source>
</evidence>
<evidence type="ECO:0000256" key="2">
    <source>
        <dbReference type="ARBA" id="ARBA00022741"/>
    </source>
</evidence>